<dbReference type="NCBIfam" id="NF033516">
    <property type="entry name" value="transpos_IS3"/>
    <property type="match status" value="1"/>
</dbReference>
<dbReference type="GO" id="GO:0043565">
    <property type="term" value="F:sequence-specific DNA binding"/>
    <property type="evidence" value="ECO:0007669"/>
    <property type="project" value="InterPro"/>
</dbReference>
<sequence>MRRWSAKEKAKIVLEVLSGQRTVAEACRAYGVAESLLYRWQREFLENAHAAFTSGCAEQEARIRELERLVGQMALELEVPKKSLGALPAKERRELVKALKGAYPLRLLSRVLRVPRSTLYYRPQDPPPEERALRERLRALAAAWPRYGYRRLTALLRGEGVQVGEKRVRSLMREEGLLLPRKGPSPRTTSPGGLLPEGVKNLLPGLAVTRPHQVWVADLSYVVLGEGVAYLAVVMDLHTRKILGVALGPRLSQGLALAALEMALREGCPEVHHSDRGVQYTSRAYVERLLGLGVRLSYAGTGRPWENGHAERLIRTIKEEWVALREYRTLAEARASVERFVFQVYNRKRPHSALDYMTPEAFSESLLKGDGSPD</sequence>
<dbReference type="PANTHER" id="PTHR46889">
    <property type="entry name" value="TRANSPOSASE INSF FOR INSERTION SEQUENCE IS3B-RELATED"/>
    <property type="match status" value="1"/>
</dbReference>
<dbReference type="RefSeq" id="WP_119359095.1">
    <property type="nucleotide sequence ID" value="NZ_PELM01000220.1"/>
</dbReference>
<evidence type="ECO:0000313" key="5">
    <source>
        <dbReference type="Proteomes" id="UP000288082"/>
    </source>
</evidence>
<dbReference type="InterPro" id="IPR048020">
    <property type="entry name" value="Transpos_IS3"/>
</dbReference>
<dbReference type="Gene3D" id="3.30.420.10">
    <property type="entry name" value="Ribonuclease H-like superfamily/Ribonuclease H"/>
    <property type="match status" value="1"/>
</dbReference>
<dbReference type="InterPro" id="IPR012337">
    <property type="entry name" value="RNaseH-like_sf"/>
</dbReference>
<dbReference type="EMBL" id="PELM01000220">
    <property type="protein sequence ID" value="RTH02551.1"/>
    <property type="molecule type" value="Genomic_DNA"/>
</dbReference>
<dbReference type="Pfam" id="PF01527">
    <property type="entry name" value="HTH_Tnp_1"/>
    <property type="match status" value="1"/>
</dbReference>
<dbReference type="InterPro" id="IPR001584">
    <property type="entry name" value="Integrase_cat-core"/>
</dbReference>
<comment type="caution">
    <text evidence="2">The sequence shown here is derived from an EMBL/GenBank/DDBJ whole genome shotgun (WGS) entry which is preliminary data.</text>
</comment>
<dbReference type="InterPro" id="IPR002514">
    <property type="entry name" value="Transposase_8"/>
</dbReference>
<protein>
    <submittedName>
        <fullName evidence="2">IS3 family transposase</fullName>
    </submittedName>
</protein>
<evidence type="ECO:0000313" key="2">
    <source>
        <dbReference type="EMBL" id="RTH02551.1"/>
    </source>
</evidence>
<dbReference type="Gene3D" id="1.10.10.10">
    <property type="entry name" value="Winged helix-like DNA-binding domain superfamily/Winged helix DNA-binding domain"/>
    <property type="match status" value="1"/>
</dbReference>
<evidence type="ECO:0000259" key="1">
    <source>
        <dbReference type="PROSITE" id="PS50994"/>
    </source>
</evidence>
<dbReference type="GO" id="GO:0006313">
    <property type="term" value="P:DNA transposition"/>
    <property type="evidence" value="ECO:0007669"/>
    <property type="project" value="InterPro"/>
</dbReference>
<dbReference type="InterPro" id="IPR050900">
    <property type="entry name" value="Transposase_IS3/IS150/IS904"/>
</dbReference>
<evidence type="ECO:0000313" key="3">
    <source>
        <dbReference type="EMBL" id="RTI16919.1"/>
    </source>
</evidence>
<dbReference type="Pfam" id="PF13683">
    <property type="entry name" value="rve_3"/>
    <property type="match status" value="1"/>
</dbReference>
<dbReference type="SUPFAM" id="SSF48295">
    <property type="entry name" value="TrpR-like"/>
    <property type="match status" value="1"/>
</dbReference>
<dbReference type="PROSITE" id="PS50994">
    <property type="entry name" value="INTEGRASE"/>
    <property type="match status" value="1"/>
</dbReference>
<dbReference type="InterPro" id="IPR010921">
    <property type="entry name" value="Trp_repressor/repl_initiator"/>
</dbReference>
<dbReference type="PANTHER" id="PTHR46889:SF4">
    <property type="entry name" value="TRANSPOSASE INSO FOR INSERTION SEQUENCE ELEMENT IS911B-RELATED"/>
    <property type="match status" value="1"/>
</dbReference>
<dbReference type="GO" id="GO:0015074">
    <property type="term" value="P:DNA integration"/>
    <property type="evidence" value="ECO:0007669"/>
    <property type="project" value="InterPro"/>
</dbReference>
<feature type="domain" description="Integrase catalytic" evidence="1">
    <location>
        <begin position="207"/>
        <end position="367"/>
    </location>
</feature>
<dbReference type="Pfam" id="PF13276">
    <property type="entry name" value="HTH_21"/>
    <property type="match status" value="1"/>
</dbReference>
<dbReference type="InterPro" id="IPR036388">
    <property type="entry name" value="WH-like_DNA-bd_sf"/>
</dbReference>
<dbReference type="Proteomes" id="UP000288082">
    <property type="component" value="Unassembled WGS sequence"/>
</dbReference>
<accession>A0A430R5F5</accession>
<gene>
    <name evidence="3" type="ORF">CSW23_06780</name>
    <name evidence="2" type="ORF">CSW50_07255</name>
</gene>
<name>A0A430R5F5_THESC</name>
<dbReference type="AlphaFoldDB" id="A0A430R5F5"/>
<dbReference type="InterPro" id="IPR036397">
    <property type="entry name" value="RNaseH_sf"/>
</dbReference>
<reference evidence="4 5" key="1">
    <citation type="journal article" date="2019" name="Extremophiles">
        <title>Biogeography of thermophiles and predominance of Thermus scotoductus in domestic water heaters.</title>
        <authorList>
            <person name="Wilpiszeski R.L."/>
            <person name="Zhang Z."/>
            <person name="House C.H."/>
        </authorList>
    </citation>
    <scope>NUCLEOTIDE SEQUENCE [LARGE SCALE GENOMIC DNA]</scope>
    <source>
        <strain evidence="3 4">10_S10</strain>
        <strain evidence="2 5">38_S38</strain>
    </source>
</reference>
<dbReference type="InterPro" id="IPR025948">
    <property type="entry name" value="HTH-like_dom"/>
</dbReference>
<evidence type="ECO:0000313" key="4">
    <source>
        <dbReference type="Proteomes" id="UP000288073"/>
    </source>
</evidence>
<dbReference type="EMBL" id="PEMN01000198">
    <property type="protein sequence ID" value="RTI16919.1"/>
    <property type="molecule type" value="Genomic_DNA"/>
</dbReference>
<dbReference type="GO" id="GO:0004803">
    <property type="term" value="F:transposase activity"/>
    <property type="evidence" value="ECO:0007669"/>
    <property type="project" value="InterPro"/>
</dbReference>
<dbReference type="SUPFAM" id="SSF53098">
    <property type="entry name" value="Ribonuclease H-like"/>
    <property type="match status" value="1"/>
</dbReference>
<proteinExistence type="predicted"/>
<dbReference type="Proteomes" id="UP000288073">
    <property type="component" value="Unassembled WGS sequence"/>
</dbReference>
<organism evidence="2 5">
    <name type="scientific">Thermus scotoductus</name>
    <dbReference type="NCBI Taxonomy" id="37636"/>
    <lineage>
        <taxon>Bacteria</taxon>
        <taxon>Thermotogati</taxon>
        <taxon>Deinococcota</taxon>
        <taxon>Deinococci</taxon>
        <taxon>Thermales</taxon>
        <taxon>Thermaceae</taxon>
        <taxon>Thermus</taxon>
    </lineage>
</organism>